<feature type="region of interest" description="Disordered" evidence="2">
    <location>
        <begin position="222"/>
        <end position="325"/>
    </location>
</feature>
<feature type="region of interest" description="Disordered" evidence="2">
    <location>
        <begin position="166"/>
        <end position="190"/>
    </location>
</feature>
<reference evidence="3 4" key="1">
    <citation type="submission" date="2017-12" db="EMBL/GenBank/DDBJ databases">
        <title>Comparative genomics of Botrytis spp.</title>
        <authorList>
            <person name="Valero-Jimenez C.A."/>
            <person name="Tapia P."/>
            <person name="Veloso J."/>
            <person name="Silva-Moreno E."/>
            <person name="Staats M."/>
            <person name="Valdes J.H."/>
            <person name="Van Kan J.A.L."/>
        </authorList>
    </citation>
    <scope>NUCLEOTIDE SEQUENCE [LARGE SCALE GENOMIC DNA]</scope>
    <source>
        <strain evidence="3 4">MUCL435</strain>
    </source>
</reference>
<dbReference type="EMBL" id="PQXL01000076">
    <property type="protein sequence ID" value="THV52530.1"/>
    <property type="molecule type" value="Genomic_DNA"/>
</dbReference>
<keyword evidence="1" id="KW-0175">Coiled coil</keyword>
<dbReference type="OrthoDB" id="3557034at2759"/>
<dbReference type="AlphaFoldDB" id="A0A4S8R4V2"/>
<organism evidence="3 4">
    <name type="scientific">Botrytis galanthina</name>
    <dbReference type="NCBI Taxonomy" id="278940"/>
    <lineage>
        <taxon>Eukaryota</taxon>
        <taxon>Fungi</taxon>
        <taxon>Dikarya</taxon>
        <taxon>Ascomycota</taxon>
        <taxon>Pezizomycotina</taxon>
        <taxon>Leotiomycetes</taxon>
        <taxon>Helotiales</taxon>
        <taxon>Sclerotiniaceae</taxon>
        <taxon>Botrytis</taxon>
    </lineage>
</organism>
<keyword evidence="4" id="KW-1185">Reference proteome</keyword>
<accession>A0A4S8R4V2</accession>
<evidence type="ECO:0000313" key="4">
    <source>
        <dbReference type="Proteomes" id="UP000308671"/>
    </source>
</evidence>
<feature type="compositionally biased region" description="Polar residues" evidence="2">
    <location>
        <begin position="225"/>
        <end position="235"/>
    </location>
</feature>
<sequence>MRATLSSILLAQRSALERIESLRATNRDPDAEYLPIDEDPKFRAELNEGVGFYLDIYSSSEEVISLIHKWPFDDAAKGIIPSEHLPYLDLITQFYELHVKLRKLGQETLGYRVKYHYIPASKNQEAEVQVMAELDEYAARLEKNLEEKERETVRCEVEQPLILKTMPISKPGGTSIPTPKSTKMNRNSKEKGKGIAIGDEMEMDEEAEELSILKIMPISKLGGTSIPTPKSTKMNRNSKEKGKGIARGDETEMNEEVEELSILKIMPISKPGETSTQTPKSTSGGKSFLTPQLTPIQKPKPKPKLKLISRDPRVRQNFTPKPPEL</sequence>
<feature type="compositionally biased region" description="Basic and acidic residues" evidence="2">
    <location>
        <begin position="237"/>
        <end position="250"/>
    </location>
</feature>
<protein>
    <submittedName>
        <fullName evidence="3">Uncharacterized protein</fullName>
    </submittedName>
</protein>
<feature type="coiled-coil region" evidence="1">
    <location>
        <begin position="131"/>
        <end position="158"/>
    </location>
</feature>
<evidence type="ECO:0000256" key="1">
    <source>
        <dbReference type="SAM" id="Coils"/>
    </source>
</evidence>
<evidence type="ECO:0000313" key="3">
    <source>
        <dbReference type="EMBL" id="THV52530.1"/>
    </source>
</evidence>
<gene>
    <name evidence="3" type="ORF">BGAL_0076g00150</name>
</gene>
<comment type="caution">
    <text evidence="3">The sequence shown here is derived from an EMBL/GenBank/DDBJ whole genome shotgun (WGS) entry which is preliminary data.</text>
</comment>
<feature type="compositionally biased region" description="Polar residues" evidence="2">
    <location>
        <begin position="175"/>
        <end position="185"/>
    </location>
</feature>
<name>A0A4S8R4V2_9HELO</name>
<dbReference type="Proteomes" id="UP000308671">
    <property type="component" value="Unassembled WGS sequence"/>
</dbReference>
<evidence type="ECO:0000256" key="2">
    <source>
        <dbReference type="SAM" id="MobiDB-lite"/>
    </source>
</evidence>
<feature type="compositionally biased region" description="Polar residues" evidence="2">
    <location>
        <begin position="272"/>
        <end position="285"/>
    </location>
</feature>
<proteinExistence type="predicted"/>